<feature type="compositionally biased region" description="Polar residues" evidence="1">
    <location>
        <begin position="92"/>
        <end position="105"/>
    </location>
</feature>
<dbReference type="Pfam" id="PF26483">
    <property type="entry name" value="DUF8155_C"/>
    <property type="match status" value="1"/>
</dbReference>
<evidence type="ECO:0000256" key="1">
    <source>
        <dbReference type="SAM" id="MobiDB-lite"/>
    </source>
</evidence>
<evidence type="ECO:0008006" key="6">
    <source>
        <dbReference type="Google" id="ProtNLM"/>
    </source>
</evidence>
<dbReference type="EMBL" id="FOZS01000002">
    <property type="protein sequence ID" value="SFS66857.1"/>
    <property type="molecule type" value="Genomic_DNA"/>
</dbReference>
<reference evidence="5" key="1">
    <citation type="submission" date="2016-10" db="EMBL/GenBank/DDBJ databases">
        <authorList>
            <person name="Varghese N."/>
            <person name="Submissions S."/>
        </authorList>
    </citation>
    <scope>NUCLEOTIDE SEQUENCE [LARGE SCALE GENOMIC DNA]</scope>
    <source>
        <strain evidence="5">DSM 22427</strain>
    </source>
</reference>
<dbReference type="Proteomes" id="UP000199199">
    <property type="component" value="Unassembled WGS sequence"/>
</dbReference>
<organism evidence="4 5">
    <name type="scientific">Halostagnicola kamekurae</name>
    <dbReference type="NCBI Taxonomy" id="619731"/>
    <lineage>
        <taxon>Archaea</taxon>
        <taxon>Methanobacteriati</taxon>
        <taxon>Methanobacteriota</taxon>
        <taxon>Stenosarchaea group</taxon>
        <taxon>Halobacteria</taxon>
        <taxon>Halobacteriales</taxon>
        <taxon>Natrialbaceae</taxon>
        <taxon>Halostagnicola</taxon>
    </lineage>
</organism>
<dbReference type="Gene3D" id="2.70.70.10">
    <property type="entry name" value="Glucose Permease (Domain IIA)"/>
    <property type="match status" value="1"/>
</dbReference>
<sequence length="380" mass="39381">MAVTLTESILARYERFSLYNSPYPAHDGGRAIDLYPETLAGGRTTDAPSPISGTVLETRAVSAPSKPYAPEHDHLVVLEIGDETGIEGANESADSSGIDTGSRTSGADDPASVGKSDELLARILHVEPEVEVGDRVRAGESLGTLVRSGFFAPWVDNHLHVGFRRSDQNPVRASGSLPLEISAGVDITPLEWDGTGTVVDVGDTYAILDSPTHPNPGASFAGIRADGGGVLDGGLPHYDGGGILEPGGGTLEFSSAESGAIQPNGSTTAGDDGNDGDANDTGDASDTDDANDTSDAGDVHDIGRRTHGIERGVSLNGDRLGTSSGRTIAWDELVVTVDGEAITGLSLFFARDADFGAKLVCPDRSFAVGQRVSVRVESRN</sequence>
<dbReference type="InterPro" id="IPR058817">
    <property type="entry name" value="DUF8155_C"/>
</dbReference>
<name>A0A1I6RQ65_9EURY</name>
<feature type="region of interest" description="Disordered" evidence="1">
    <location>
        <begin position="241"/>
        <end position="305"/>
    </location>
</feature>
<feature type="domain" description="DUF8155" evidence="3">
    <location>
        <begin position="188"/>
        <end position="377"/>
    </location>
</feature>
<evidence type="ECO:0000313" key="5">
    <source>
        <dbReference type="Proteomes" id="UP000199199"/>
    </source>
</evidence>
<dbReference type="Pfam" id="PF26482">
    <property type="entry name" value="DUF8155"/>
    <property type="match status" value="1"/>
</dbReference>
<dbReference type="RefSeq" id="WP_245779426.1">
    <property type="nucleotide sequence ID" value="NZ_FOZS01000002.1"/>
</dbReference>
<protein>
    <recommendedName>
        <fullName evidence="6">Peptidase family M23</fullName>
    </recommendedName>
</protein>
<dbReference type="AlphaFoldDB" id="A0A1I6RQ65"/>
<feature type="compositionally biased region" description="Acidic residues" evidence="1">
    <location>
        <begin position="272"/>
        <end position="292"/>
    </location>
</feature>
<feature type="compositionally biased region" description="Gly residues" evidence="1">
    <location>
        <begin position="241"/>
        <end position="250"/>
    </location>
</feature>
<evidence type="ECO:0000259" key="3">
    <source>
        <dbReference type="Pfam" id="PF26483"/>
    </source>
</evidence>
<dbReference type="InterPro" id="IPR011055">
    <property type="entry name" value="Dup_hybrid_motif"/>
</dbReference>
<feature type="region of interest" description="Disordered" evidence="1">
    <location>
        <begin position="87"/>
        <end position="113"/>
    </location>
</feature>
<accession>A0A1I6RQ65</accession>
<evidence type="ECO:0000259" key="2">
    <source>
        <dbReference type="Pfam" id="PF26482"/>
    </source>
</evidence>
<evidence type="ECO:0000313" key="4">
    <source>
        <dbReference type="EMBL" id="SFS66857.1"/>
    </source>
</evidence>
<feature type="domain" description="DUF8155" evidence="2">
    <location>
        <begin position="4"/>
        <end position="180"/>
    </location>
</feature>
<dbReference type="InterPro" id="IPR058468">
    <property type="entry name" value="DUF8155_N"/>
</dbReference>
<feature type="compositionally biased region" description="Polar residues" evidence="1">
    <location>
        <begin position="252"/>
        <end position="263"/>
    </location>
</feature>
<gene>
    <name evidence="4" type="ORF">SAMN04488556_1986</name>
</gene>
<keyword evidence="5" id="KW-1185">Reference proteome</keyword>
<proteinExistence type="predicted"/>